<dbReference type="AlphaFoldDB" id="A0AAV7PMZ0"/>
<sequence length="54" mass="6041">YLNVPQSSLLCCARLSILLITLKVFEDLSELLEQVPSTLRSTCANNVFHSFLSL</sequence>
<protein>
    <submittedName>
        <fullName evidence="1">Uncharacterized protein</fullName>
    </submittedName>
</protein>
<dbReference type="Proteomes" id="UP001066276">
    <property type="component" value="Chromosome 7"/>
</dbReference>
<gene>
    <name evidence="1" type="ORF">NDU88_007975</name>
</gene>
<proteinExistence type="predicted"/>
<keyword evidence="2" id="KW-1185">Reference proteome</keyword>
<reference evidence="1" key="1">
    <citation type="journal article" date="2022" name="bioRxiv">
        <title>Sequencing and chromosome-scale assembly of the giantPleurodeles waltlgenome.</title>
        <authorList>
            <person name="Brown T."/>
            <person name="Elewa A."/>
            <person name="Iarovenko S."/>
            <person name="Subramanian E."/>
            <person name="Araus A.J."/>
            <person name="Petzold A."/>
            <person name="Susuki M."/>
            <person name="Suzuki K.-i.T."/>
            <person name="Hayashi T."/>
            <person name="Toyoda A."/>
            <person name="Oliveira C."/>
            <person name="Osipova E."/>
            <person name="Leigh N.D."/>
            <person name="Simon A."/>
            <person name="Yun M.H."/>
        </authorList>
    </citation>
    <scope>NUCLEOTIDE SEQUENCE</scope>
    <source>
        <strain evidence="1">20211129_DDA</strain>
        <tissue evidence="1">Liver</tissue>
    </source>
</reference>
<evidence type="ECO:0000313" key="2">
    <source>
        <dbReference type="Proteomes" id="UP001066276"/>
    </source>
</evidence>
<evidence type="ECO:0000313" key="1">
    <source>
        <dbReference type="EMBL" id="KAJ1129608.1"/>
    </source>
</evidence>
<feature type="non-terminal residue" evidence="1">
    <location>
        <position position="1"/>
    </location>
</feature>
<dbReference type="EMBL" id="JANPWB010000011">
    <property type="protein sequence ID" value="KAJ1129608.1"/>
    <property type="molecule type" value="Genomic_DNA"/>
</dbReference>
<organism evidence="1 2">
    <name type="scientific">Pleurodeles waltl</name>
    <name type="common">Iberian ribbed newt</name>
    <dbReference type="NCBI Taxonomy" id="8319"/>
    <lineage>
        <taxon>Eukaryota</taxon>
        <taxon>Metazoa</taxon>
        <taxon>Chordata</taxon>
        <taxon>Craniata</taxon>
        <taxon>Vertebrata</taxon>
        <taxon>Euteleostomi</taxon>
        <taxon>Amphibia</taxon>
        <taxon>Batrachia</taxon>
        <taxon>Caudata</taxon>
        <taxon>Salamandroidea</taxon>
        <taxon>Salamandridae</taxon>
        <taxon>Pleurodelinae</taxon>
        <taxon>Pleurodeles</taxon>
    </lineage>
</organism>
<comment type="caution">
    <text evidence="1">The sequence shown here is derived from an EMBL/GenBank/DDBJ whole genome shotgun (WGS) entry which is preliminary data.</text>
</comment>
<feature type="non-terminal residue" evidence="1">
    <location>
        <position position="54"/>
    </location>
</feature>
<name>A0AAV7PMZ0_PLEWA</name>
<accession>A0AAV7PMZ0</accession>